<name>A0AAE3GT34_9CYAN</name>
<sequence>MKLSAAIAFAYIAGKTMPNNAFNFLLHLIAKPNLFATLSAHYENPMATAHHLLLIDFLTRLNRKQMAELILTIAQQPKEIRDNYLVADLQEIAGR</sequence>
<dbReference type="AlphaFoldDB" id="A0AAE3GT34"/>
<dbReference type="RefSeq" id="WP_254012168.1">
    <property type="nucleotide sequence ID" value="NZ_JAMZMM010000112.1"/>
</dbReference>
<dbReference type="Proteomes" id="UP001204953">
    <property type="component" value="Unassembled WGS sequence"/>
</dbReference>
<comment type="caution">
    <text evidence="1">The sequence shown here is derived from an EMBL/GenBank/DDBJ whole genome shotgun (WGS) entry which is preliminary data.</text>
</comment>
<reference evidence="1" key="1">
    <citation type="submission" date="2022-06" db="EMBL/GenBank/DDBJ databases">
        <title>New cyanobacteria of genus Symplocastrum in benthos of Lake Baikal.</title>
        <authorList>
            <person name="Sorokovikova E."/>
            <person name="Tikhonova I."/>
            <person name="Krasnopeev A."/>
            <person name="Evseev P."/>
            <person name="Gladkikh A."/>
            <person name="Belykh O."/>
        </authorList>
    </citation>
    <scope>NUCLEOTIDE SEQUENCE</scope>
    <source>
        <strain evidence="1">BBK-W-15</strain>
    </source>
</reference>
<proteinExistence type="predicted"/>
<evidence type="ECO:0000313" key="1">
    <source>
        <dbReference type="EMBL" id="MCP2729383.1"/>
    </source>
</evidence>
<organism evidence="1 2">
    <name type="scientific">Limnofasciculus baicalensis BBK-W-15</name>
    <dbReference type="NCBI Taxonomy" id="2699891"/>
    <lineage>
        <taxon>Bacteria</taxon>
        <taxon>Bacillati</taxon>
        <taxon>Cyanobacteriota</taxon>
        <taxon>Cyanophyceae</taxon>
        <taxon>Coleofasciculales</taxon>
        <taxon>Coleofasciculaceae</taxon>
        <taxon>Limnofasciculus</taxon>
        <taxon>Limnofasciculus baicalensis</taxon>
    </lineage>
</organism>
<dbReference type="EMBL" id="JAMZMM010000112">
    <property type="protein sequence ID" value="MCP2729383.1"/>
    <property type="molecule type" value="Genomic_DNA"/>
</dbReference>
<gene>
    <name evidence="1" type="ORF">NJ959_13065</name>
</gene>
<evidence type="ECO:0000313" key="2">
    <source>
        <dbReference type="Proteomes" id="UP001204953"/>
    </source>
</evidence>
<keyword evidence="2" id="KW-1185">Reference proteome</keyword>
<accession>A0AAE3GT34</accession>
<protein>
    <submittedName>
        <fullName evidence="1">Uncharacterized protein</fullName>
    </submittedName>
</protein>